<evidence type="ECO:0000256" key="6">
    <source>
        <dbReference type="ARBA" id="ARBA00023201"/>
    </source>
</evidence>
<evidence type="ECO:0000256" key="1">
    <source>
        <dbReference type="ARBA" id="ARBA00004651"/>
    </source>
</evidence>
<proteinExistence type="inferred from homology"/>
<evidence type="ECO:0000256" key="8">
    <source>
        <dbReference type="SAM" id="Phobius"/>
    </source>
</evidence>
<feature type="transmembrane region" description="Helical" evidence="8">
    <location>
        <begin position="190"/>
        <end position="208"/>
    </location>
</feature>
<keyword evidence="8" id="KW-0472">Membrane</keyword>
<evidence type="ECO:0008006" key="11">
    <source>
        <dbReference type="Google" id="ProtNLM"/>
    </source>
</evidence>
<keyword evidence="4" id="KW-0915">Sodium</keyword>
<dbReference type="CDD" id="cd11492">
    <property type="entry name" value="SLC5sbd_NIS-SMVT"/>
    <property type="match status" value="1"/>
</dbReference>
<keyword evidence="10" id="KW-1185">Reference proteome</keyword>
<keyword evidence="8" id="KW-0812">Transmembrane</keyword>
<keyword evidence="6" id="KW-0739">Sodium transport</keyword>
<feature type="transmembrane region" description="Helical" evidence="8">
    <location>
        <begin position="140"/>
        <end position="158"/>
    </location>
</feature>
<dbReference type="Pfam" id="PF00474">
    <property type="entry name" value="SSF"/>
    <property type="match status" value="1"/>
</dbReference>
<dbReference type="GO" id="GO:0015293">
    <property type="term" value="F:symporter activity"/>
    <property type="evidence" value="ECO:0007669"/>
    <property type="project" value="TreeGrafter"/>
</dbReference>
<feature type="transmembrane region" description="Helical" evidence="8">
    <location>
        <begin position="455"/>
        <end position="476"/>
    </location>
</feature>
<feature type="transmembrane region" description="Helical" evidence="8">
    <location>
        <begin position="289"/>
        <end position="311"/>
    </location>
</feature>
<sequence length="544" mass="59300">MGAFPTAMSLTASFMSAILLLGTPAEMYTYGTMYWDIIGGYFLAMASAAYLYTPVFFNLQVTSAYQYLELRFSRAVRTLASLLVTVQLCIYMAIVVYAPALALGQVTGIDVYLAVTGMFLICIFYTALGGMKAVMWTDTLQVLIMGTAMIVLVIKGVTDAGGHQVVWEAAVNGSRVEFFNFSMDPRERHTVWGLVIGGYFTWIALYGTNQAQIQRYVSVPTLKQAQKAIWINFLNLSALMSICCYAGLIVYSKYKDCDPLVSKKIQRADQIIPLFVMETVGKIPGLTGLFIAGVFSGALSTVSSGINALSATALEDFVKMFYPNMKEDAATVVSKLLAVLFGLISFGLVFIAAQMGGVLQAANSIFGMIGGPLLGIFTLGMFFPWSTNKGALTGGIISISCMFWLGIGTNLAMLRGALVTPRLPISIDLCGGNVTLFQSRTGERGGLVEFYRISYIWYSMIGCIIVVVVGLITSFLTGKQQSRQLNAKMISPAVDAAMRKIFSVKFLRRIDWELDTLLSNESSDKLQLKVTYTSGGLPKCEVFN</sequence>
<reference evidence="9" key="1">
    <citation type="submission" date="2021-06" db="EMBL/GenBank/DDBJ databases">
        <authorList>
            <person name="Hodson N. C."/>
            <person name="Mongue J. A."/>
            <person name="Jaron S. K."/>
        </authorList>
    </citation>
    <scope>NUCLEOTIDE SEQUENCE</scope>
</reference>
<keyword evidence="3" id="KW-1003">Cell membrane</keyword>
<feature type="transmembrane region" description="Helical" evidence="8">
    <location>
        <begin position="392"/>
        <end position="414"/>
    </location>
</feature>
<dbReference type="PROSITE" id="PS50283">
    <property type="entry name" value="NA_SOLUT_SYMP_3"/>
    <property type="match status" value="1"/>
</dbReference>
<dbReference type="GO" id="GO:0005886">
    <property type="term" value="C:plasma membrane"/>
    <property type="evidence" value="ECO:0007669"/>
    <property type="project" value="UniProtKB-SubCell"/>
</dbReference>
<dbReference type="PANTHER" id="PTHR42985:SF39">
    <property type="entry name" value="GH10366P"/>
    <property type="match status" value="1"/>
</dbReference>
<feature type="transmembrane region" description="Helical" evidence="8">
    <location>
        <begin position="332"/>
        <end position="353"/>
    </location>
</feature>
<dbReference type="EMBL" id="CAJVCH010543493">
    <property type="protein sequence ID" value="CAG7827437.1"/>
    <property type="molecule type" value="Genomic_DNA"/>
</dbReference>
<keyword evidence="5" id="KW-0406">Ion transport</keyword>
<feature type="transmembrane region" description="Helical" evidence="8">
    <location>
        <begin position="365"/>
        <end position="385"/>
    </location>
</feature>
<feature type="transmembrane region" description="Helical" evidence="8">
    <location>
        <begin position="229"/>
        <end position="251"/>
    </location>
</feature>
<dbReference type="InterPro" id="IPR001734">
    <property type="entry name" value="Na/solute_symporter"/>
</dbReference>
<accession>A0A8J2L849</accession>
<protein>
    <recommendedName>
        <fullName evidence="11">Sodium-coupled monocarboxylate transporter 1</fullName>
    </recommendedName>
</protein>
<dbReference type="GO" id="GO:0006814">
    <property type="term" value="P:sodium ion transport"/>
    <property type="evidence" value="ECO:0007669"/>
    <property type="project" value="UniProtKB-KW"/>
</dbReference>
<gene>
    <name evidence="9" type="ORF">AFUS01_LOCUS37427</name>
</gene>
<evidence type="ECO:0000256" key="7">
    <source>
        <dbReference type="RuleBase" id="RU362091"/>
    </source>
</evidence>
<evidence type="ECO:0000313" key="9">
    <source>
        <dbReference type="EMBL" id="CAG7827437.1"/>
    </source>
</evidence>
<evidence type="ECO:0000256" key="5">
    <source>
        <dbReference type="ARBA" id="ARBA00023065"/>
    </source>
</evidence>
<name>A0A8J2L849_9HEXA</name>
<evidence type="ECO:0000256" key="2">
    <source>
        <dbReference type="ARBA" id="ARBA00022448"/>
    </source>
</evidence>
<evidence type="ECO:0000256" key="4">
    <source>
        <dbReference type="ARBA" id="ARBA00023053"/>
    </source>
</evidence>
<dbReference type="PANTHER" id="PTHR42985">
    <property type="entry name" value="SODIUM-COUPLED MONOCARBOXYLATE TRANSPORTER"/>
    <property type="match status" value="1"/>
</dbReference>
<evidence type="ECO:0000256" key="3">
    <source>
        <dbReference type="ARBA" id="ARBA00022475"/>
    </source>
</evidence>
<keyword evidence="8" id="KW-1133">Transmembrane helix</keyword>
<dbReference type="InterPro" id="IPR051163">
    <property type="entry name" value="Sodium:Solute_Symporter_SSF"/>
</dbReference>
<dbReference type="NCBIfam" id="TIGR00813">
    <property type="entry name" value="sss"/>
    <property type="match status" value="1"/>
</dbReference>
<dbReference type="OrthoDB" id="6132759at2759"/>
<feature type="transmembrane region" description="Helical" evidence="8">
    <location>
        <begin position="37"/>
        <end position="59"/>
    </location>
</feature>
<organism evidence="9 10">
    <name type="scientific">Allacma fusca</name>
    <dbReference type="NCBI Taxonomy" id="39272"/>
    <lineage>
        <taxon>Eukaryota</taxon>
        <taxon>Metazoa</taxon>
        <taxon>Ecdysozoa</taxon>
        <taxon>Arthropoda</taxon>
        <taxon>Hexapoda</taxon>
        <taxon>Collembola</taxon>
        <taxon>Symphypleona</taxon>
        <taxon>Sminthuridae</taxon>
        <taxon>Allacma</taxon>
    </lineage>
</organism>
<comment type="subcellular location">
    <subcellularLocation>
        <location evidence="1">Cell membrane</location>
        <topology evidence="1">Multi-pass membrane protein</topology>
    </subcellularLocation>
</comment>
<keyword evidence="2" id="KW-0813">Transport</keyword>
<dbReference type="AlphaFoldDB" id="A0A8J2L849"/>
<feature type="transmembrane region" description="Helical" evidence="8">
    <location>
        <begin position="109"/>
        <end position="128"/>
    </location>
</feature>
<comment type="caution">
    <text evidence="9">The sequence shown here is derived from an EMBL/GenBank/DDBJ whole genome shotgun (WGS) entry which is preliminary data.</text>
</comment>
<comment type="similarity">
    <text evidence="7">Belongs to the sodium:solute symporter (SSF) (TC 2.A.21) family.</text>
</comment>
<feature type="transmembrane region" description="Helical" evidence="8">
    <location>
        <begin position="79"/>
        <end position="103"/>
    </location>
</feature>
<dbReference type="Proteomes" id="UP000708208">
    <property type="component" value="Unassembled WGS sequence"/>
</dbReference>
<evidence type="ECO:0000313" key="10">
    <source>
        <dbReference type="Proteomes" id="UP000708208"/>
    </source>
</evidence>